<sequence length="116" mass="13064">MEADADMDEFPLPNVEAGTLSLVVRFMEHHREDPKYKPFSGDEKGNSLKGCCTDPWDPHYFDAVVPDDKLVDLLLASNYMDIGQLLRLCAKTMALKKVAGDGIPQFMKQLIENYQA</sequence>
<dbReference type="SUPFAM" id="SSF54695">
    <property type="entry name" value="POZ domain"/>
    <property type="match status" value="1"/>
</dbReference>
<protein>
    <recommendedName>
        <fullName evidence="2">SKP1 component POZ domain-containing protein</fullName>
    </recommendedName>
</protein>
<dbReference type="Gene3D" id="3.30.710.10">
    <property type="entry name" value="Potassium Channel Kv1.1, Chain A"/>
    <property type="match status" value="1"/>
</dbReference>
<gene>
    <name evidence="1" type="ORF">LGLO00237_LOCUS27184</name>
</gene>
<dbReference type="InterPro" id="IPR011333">
    <property type="entry name" value="SKP1/BTB/POZ_sf"/>
</dbReference>
<accession>A0A7S3Z8W4</accession>
<dbReference type="GO" id="GO:0006511">
    <property type="term" value="P:ubiquitin-dependent protein catabolic process"/>
    <property type="evidence" value="ECO:0007669"/>
    <property type="project" value="InterPro"/>
</dbReference>
<dbReference type="InterPro" id="IPR036296">
    <property type="entry name" value="SKP1-like_dim_sf"/>
</dbReference>
<organism evidence="1">
    <name type="scientific">Lotharella globosa</name>
    <dbReference type="NCBI Taxonomy" id="91324"/>
    <lineage>
        <taxon>Eukaryota</taxon>
        <taxon>Sar</taxon>
        <taxon>Rhizaria</taxon>
        <taxon>Cercozoa</taxon>
        <taxon>Chlorarachniophyceae</taxon>
        <taxon>Lotharella</taxon>
    </lineage>
</organism>
<evidence type="ECO:0008006" key="2">
    <source>
        <dbReference type="Google" id="ProtNLM"/>
    </source>
</evidence>
<name>A0A7S3Z8W4_9EUKA</name>
<dbReference type="InterPro" id="IPR016897">
    <property type="entry name" value="SKP1"/>
</dbReference>
<proteinExistence type="predicted"/>
<dbReference type="AlphaFoldDB" id="A0A7S3Z8W4"/>
<dbReference type="PANTHER" id="PTHR11165">
    <property type="entry name" value="SKP1"/>
    <property type="match status" value="1"/>
</dbReference>
<dbReference type="EMBL" id="HBIV01038167">
    <property type="protein sequence ID" value="CAE0675407.1"/>
    <property type="molecule type" value="Transcribed_RNA"/>
</dbReference>
<dbReference type="SUPFAM" id="SSF81382">
    <property type="entry name" value="Skp1 dimerisation domain-like"/>
    <property type="match status" value="1"/>
</dbReference>
<reference evidence="1" key="1">
    <citation type="submission" date="2021-01" db="EMBL/GenBank/DDBJ databases">
        <authorList>
            <person name="Corre E."/>
            <person name="Pelletier E."/>
            <person name="Niang G."/>
            <person name="Scheremetjew M."/>
            <person name="Finn R."/>
            <person name="Kale V."/>
            <person name="Holt S."/>
            <person name="Cochrane G."/>
            <person name="Meng A."/>
            <person name="Brown T."/>
            <person name="Cohen L."/>
        </authorList>
    </citation>
    <scope>NUCLEOTIDE SEQUENCE</scope>
    <source>
        <strain evidence="1">CCCM811</strain>
    </source>
</reference>
<evidence type="ECO:0000313" key="1">
    <source>
        <dbReference type="EMBL" id="CAE0675407.1"/>
    </source>
</evidence>